<dbReference type="EMBL" id="UOEI01000477">
    <property type="protein sequence ID" value="VAW06558.1"/>
    <property type="molecule type" value="Genomic_DNA"/>
</dbReference>
<dbReference type="PROSITE" id="PS51449">
    <property type="entry name" value="MTTASE_N"/>
    <property type="match status" value="1"/>
</dbReference>
<keyword evidence="8" id="KW-0687">Ribonucleoprotein</keyword>
<dbReference type="GO" id="GO:0046872">
    <property type="term" value="F:metal ion binding"/>
    <property type="evidence" value="ECO:0007669"/>
    <property type="project" value="UniProtKB-KW"/>
</dbReference>
<feature type="non-terminal residue" evidence="8">
    <location>
        <position position="191"/>
    </location>
</feature>
<dbReference type="InterPro" id="IPR023404">
    <property type="entry name" value="rSAM_horseshoe"/>
</dbReference>
<dbReference type="InterPro" id="IPR058240">
    <property type="entry name" value="rSAM_sf"/>
</dbReference>
<sequence>MTAPSVWLTTLGCSKNQVDSDKISSVLGDSGYVDADDPETADVVMVNTCGFIDAARRESIETILELADAKRDDAKLVVMGCMAQRYEQELIEALPEADAVIGLSRYSELVDEIDTMTGWHPIQIGGVKRSHMDILEVVRRPTPATPYAYVKVAEGCNKTCAFCAIPLIRGKQRSRVGDGIVAEIEGLVAGG</sequence>
<keyword evidence="3" id="KW-0949">S-adenosyl-L-methionine</keyword>
<evidence type="ECO:0000256" key="6">
    <source>
        <dbReference type="ARBA" id="ARBA00023014"/>
    </source>
</evidence>
<evidence type="ECO:0000313" key="8">
    <source>
        <dbReference type="EMBL" id="VAW06558.1"/>
    </source>
</evidence>
<evidence type="ECO:0000256" key="1">
    <source>
        <dbReference type="ARBA" id="ARBA00001966"/>
    </source>
</evidence>
<dbReference type="Pfam" id="PF00919">
    <property type="entry name" value="UPF0004"/>
    <property type="match status" value="1"/>
</dbReference>
<dbReference type="PROSITE" id="PS01278">
    <property type="entry name" value="MTTASE_RADICAL"/>
    <property type="match status" value="1"/>
</dbReference>
<keyword evidence="2" id="KW-0004">4Fe-4S</keyword>
<keyword evidence="8" id="KW-0808">Transferase</keyword>
<protein>
    <submittedName>
        <fullName evidence="8">Ribosomal protein S12p Asp88 (E. coli) methylthiotransferase</fullName>
        <ecNumber evidence="8">2.8.4.4</ecNumber>
    </submittedName>
</protein>
<evidence type="ECO:0000256" key="5">
    <source>
        <dbReference type="ARBA" id="ARBA00023004"/>
    </source>
</evidence>
<keyword evidence="4" id="KW-0479">Metal-binding</keyword>
<dbReference type="InterPro" id="IPR013848">
    <property type="entry name" value="Methylthiotransferase_N"/>
</dbReference>
<evidence type="ECO:0000256" key="4">
    <source>
        <dbReference type="ARBA" id="ARBA00022723"/>
    </source>
</evidence>
<proteinExistence type="predicted"/>
<dbReference type="SUPFAM" id="SSF102114">
    <property type="entry name" value="Radical SAM enzymes"/>
    <property type="match status" value="1"/>
</dbReference>
<dbReference type="GO" id="GO:0005829">
    <property type="term" value="C:cytosol"/>
    <property type="evidence" value="ECO:0007669"/>
    <property type="project" value="TreeGrafter"/>
</dbReference>
<name>A0A3B0SM98_9ZZZZ</name>
<dbReference type="InterPro" id="IPR038135">
    <property type="entry name" value="Methylthiotransferase_N_sf"/>
</dbReference>
<dbReference type="PANTHER" id="PTHR43837:SF1">
    <property type="entry name" value="RIBOSOMAL PROTEIN US12 METHYLTHIOTRANSFERASE RIMO"/>
    <property type="match status" value="1"/>
</dbReference>
<dbReference type="FunFam" id="3.40.50.12160:FF:000003">
    <property type="entry name" value="CDK5 regulatory subunit-associated protein 1"/>
    <property type="match status" value="1"/>
</dbReference>
<keyword evidence="8" id="KW-0689">Ribosomal protein</keyword>
<dbReference type="Gene3D" id="3.40.50.12160">
    <property type="entry name" value="Methylthiotransferase, N-terminal domain"/>
    <property type="match status" value="1"/>
</dbReference>
<dbReference type="AlphaFoldDB" id="A0A3B0SM98"/>
<dbReference type="Gene3D" id="3.80.30.20">
    <property type="entry name" value="tm_1862 like domain"/>
    <property type="match status" value="1"/>
</dbReference>
<dbReference type="EC" id="2.8.4.4" evidence="8"/>
<evidence type="ECO:0000256" key="3">
    <source>
        <dbReference type="ARBA" id="ARBA00022691"/>
    </source>
</evidence>
<dbReference type="GO" id="GO:0103039">
    <property type="term" value="F:protein methylthiotransferase activity"/>
    <property type="evidence" value="ECO:0007669"/>
    <property type="project" value="UniProtKB-EC"/>
</dbReference>
<accession>A0A3B0SM98</accession>
<dbReference type="GO" id="GO:0051539">
    <property type="term" value="F:4 iron, 4 sulfur cluster binding"/>
    <property type="evidence" value="ECO:0007669"/>
    <property type="project" value="UniProtKB-KW"/>
</dbReference>
<organism evidence="8">
    <name type="scientific">hydrothermal vent metagenome</name>
    <dbReference type="NCBI Taxonomy" id="652676"/>
    <lineage>
        <taxon>unclassified sequences</taxon>
        <taxon>metagenomes</taxon>
        <taxon>ecological metagenomes</taxon>
    </lineage>
</organism>
<comment type="cofactor">
    <cofactor evidence="1">
        <name>[4Fe-4S] cluster</name>
        <dbReference type="ChEBI" id="CHEBI:49883"/>
    </cofactor>
</comment>
<dbReference type="GO" id="GO:0035599">
    <property type="term" value="F:aspartic acid methylthiotransferase activity"/>
    <property type="evidence" value="ECO:0007669"/>
    <property type="project" value="TreeGrafter"/>
</dbReference>
<gene>
    <name evidence="8" type="ORF">MNBD_ACTINO01-343</name>
</gene>
<keyword evidence="6" id="KW-0411">Iron-sulfur</keyword>
<dbReference type="InterPro" id="IPR005840">
    <property type="entry name" value="Ribosomal_uS12_MeSTrfase_RimO"/>
</dbReference>
<dbReference type="InterPro" id="IPR020612">
    <property type="entry name" value="Methylthiotransferase_CS"/>
</dbReference>
<dbReference type="PANTHER" id="PTHR43837">
    <property type="entry name" value="RIBOSOMAL PROTEIN S12 METHYLTHIOTRANSFERASE RIMO"/>
    <property type="match status" value="1"/>
</dbReference>
<evidence type="ECO:0000259" key="7">
    <source>
        <dbReference type="PROSITE" id="PS51449"/>
    </source>
</evidence>
<reference evidence="8" key="1">
    <citation type="submission" date="2018-06" db="EMBL/GenBank/DDBJ databases">
        <authorList>
            <person name="Zhirakovskaya E."/>
        </authorList>
    </citation>
    <scope>NUCLEOTIDE SEQUENCE</scope>
</reference>
<feature type="domain" description="MTTase N-terminal" evidence="7">
    <location>
        <begin position="4"/>
        <end position="118"/>
    </location>
</feature>
<evidence type="ECO:0000256" key="2">
    <source>
        <dbReference type="ARBA" id="ARBA00022485"/>
    </source>
</evidence>
<dbReference type="GO" id="GO:0005840">
    <property type="term" value="C:ribosome"/>
    <property type="evidence" value="ECO:0007669"/>
    <property type="project" value="UniProtKB-KW"/>
</dbReference>
<keyword evidence="5" id="KW-0408">Iron</keyword>